<evidence type="ECO:0000313" key="2">
    <source>
        <dbReference type="EMBL" id="NIZ70179.1"/>
    </source>
</evidence>
<protein>
    <submittedName>
        <fullName evidence="2">Uncharacterized protein</fullName>
    </submittedName>
</protein>
<keyword evidence="1" id="KW-1133">Transmembrane helix</keyword>
<keyword evidence="1" id="KW-0472">Membrane</keyword>
<reference evidence="2" key="1">
    <citation type="submission" date="2020-03" db="EMBL/GenBank/DDBJ databases">
        <title>Spirochaetal bacteria isolated from arthropods constitute a novel genus Entomospira genus novum within the order Spirochaetales.</title>
        <authorList>
            <person name="Grana-Miraglia L."/>
            <person name="Sikutova S."/>
            <person name="Fingerle V."/>
            <person name="Sing A."/>
            <person name="Castillo-Ramirez S."/>
            <person name="Margos G."/>
            <person name="Rudolf I."/>
        </authorList>
    </citation>
    <scope>NUCLEOTIDE SEQUENCE</scope>
    <source>
        <strain evidence="2">BR149</strain>
    </source>
</reference>
<organism evidence="2 3">
    <name type="scientific">Entomospira culicis</name>
    <dbReference type="NCBI Taxonomy" id="2719989"/>
    <lineage>
        <taxon>Bacteria</taxon>
        <taxon>Pseudomonadati</taxon>
        <taxon>Spirochaetota</taxon>
        <taxon>Spirochaetia</taxon>
        <taxon>Spirochaetales</taxon>
        <taxon>Spirochaetaceae</taxon>
        <taxon>Entomospira</taxon>
    </lineage>
</organism>
<dbReference type="Proteomes" id="UP000778951">
    <property type="component" value="Unassembled WGS sequence"/>
</dbReference>
<dbReference type="RefSeq" id="WP_167696473.1">
    <property type="nucleotide sequence ID" value="NZ_CP118182.1"/>
</dbReference>
<keyword evidence="3" id="KW-1185">Reference proteome</keyword>
<keyword evidence="1" id="KW-0812">Transmembrane</keyword>
<feature type="transmembrane region" description="Helical" evidence="1">
    <location>
        <begin position="6"/>
        <end position="24"/>
    </location>
</feature>
<name>A0A968GGQ8_9SPIO</name>
<sequence>MMRGSLLVILIIIGGLVGAGWILLEHPKRIESHAPILIHGDEEKMREISEAYVHHADREDVITQNKPDVTYGDMDKEALEEKVHDEDYLLEKTLGEPAVQAQLKSTLMQLQVDGRSWSSGNDAWRLHVDDALAQALTISLSDWQIWWRAIESSQSVEELALTYPNFQDKIWDVYIHRNDIRLIYANEFLP</sequence>
<dbReference type="EMBL" id="JAATLM010000002">
    <property type="protein sequence ID" value="NIZ70179.1"/>
    <property type="molecule type" value="Genomic_DNA"/>
</dbReference>
<accession>A0A968GGQ8</accession>
<gene>
    <name evidence="2" type="ORF">HCT48_08155</name>
</gene>
<evidence type="ECO:0000313" key="3">
    <source>
        <dbReference type="Proteomes" id="UP000778951"/>
    </source>
</evidence>
<evidence type="ECO:0000256" key="1">
    <source>
        <dbReference type="SAM" id="Phobius"/>
    </source>
</evidence>
<dbReference type="AlphaFoldDB" id="A0A968GGQ8"/>
<comment type="caution">
    <text evidence="2">The sequence shown here is derived from an EMBL/GenBank/DDBJ whole genome shotgun (WGS) entry which is preliminary data.</text>
</comment>
<proteinExistence type="predicted"/>